<geneLocation type="plasmid" evidence="2 3">
    <name>3</name>
</geneLocation>
<feature type="compositionally biased region" description="Basic and acidic residues" evidence="1">
    <location>
        <begin position="1"/>
        <end position="12"/>
    </location>
</feature>
<name>I3U6R6_ENTFD</name>
<dbReference type="KEGG" id="efu:HMPREF0351_13080"/>
<gene>
    <name evidence="2" type="ORF">HMPREF0351_13080</name>
</gene>
<keyword evidence="3" id="KW-1185">Reference proteome</keyword>
<reference evidence="2 3" key="1">
    <citation type="journal article" date="2012" name="BMC Microbiol.">
        <title>Complete genome sequence of Enterococcus faecium strain TX16 and comparative genomic analysis of Enterococcus faecium genomes.</title>
        <authorList>
            <person name="Qin X."/>
            <person name="Galloway-Pena J.R."/>
            <person name="Sillanpaa J."/>
            <person name="Hyeob Roh J."/>
            <person name="Nallapareddy S.R."/>
            <person name="Chowdhury S."/>
            <person name="Bourgogne A."/>
            <person name="Choudhury T."/>
            <person name="Munzy D.M."/>
            <person name="Buhay C.J."/>
            <person name="Ding Y."/>
            <person name="Dugan-Rocha S."/>
            <person name="Liu W."/>
            <person name="Kovar C."/>
            <person name="Sodergren E."/>
            <person name="Highlander S."/>
            <person name="Petrosino J.F."/>
            <person name="Worley K.C."/>
            <person name="Gibbs R.A."/>
            <person name="Weinstock G.M."/>
            <person name="Murray B.E."/>
        </authorList>
    </citation>
    <scope>NUCLEOTIDE SEQUENCE [LARGE SCALE GENOMIC DNA]</scope>
    <source>
        <strain evidence="3">ATCC BAA-472 / TX0016 / DO</strain>
        <plasmid evidence="2">3</plasmid>
    </source>
</reference>
<dbReference type="EMBL" id="CP003586">
    <property type="protein sequence ID" value="AFK60704.1"/>
    <property type="molecule type" value="Genomic_DNA"/>
</dbReference>
<protein>
    <submittedName>
        <fullName evidence="2">Uncharacterized protein</fullName>
    </submittedName>
</protein>
<keyword evidence="2" id="KW-0614">Plasmid</keyword>
<dbReference type="HOGENOM" id="CLU_3215810_0_0_9"/>
<sequence length="44" mass="4829">MVLKKKTSDLWQRKKQKKDKTVASPAVQSPLAQSATVFLASGKV</sequence>
<evidence type="ECO:0000313" key="3">
    <source>
        <dbReference type="Proteomes" id="UP000005269"/>
    </source>
</evidence>
<accession>I3U6R6</accession>
<feature type="region of interest" description="Disordered" evidence="1">
    <location>
        <begin position="1"/>
        <end position="26"/>
    </location>
</feature>
<organism evidence="2 3">
    <name type="scientific">Enterococcus faecium (strain ATCC BAA-472 / TX0016 / DO)</name>
    <dbReference type="NCBI Taxonomy" id="333849"/>
    <lineage>
        <taxon>Bacteria</taxon>
        <taxon>Bacillati</taxon>
        <taxon>Bacillota</taxon>
        <taxon>Bacilli</taxon>
        <taxon>Lactobacillales</taxon>
        <taxon>Enterococcaceae</taxon>
        <taxon>Enterococcus</taxon>
    </lineage>
</organism>
<dbReference type="Proteomes" id="UP000005269">
    <property type="component" value="Plasmid 3"/>
</dbReference>
<dbReference type="AlphaFoldDB" id="I3U6R6"/>
<evidence type="ECO:0000256" key="1">
    <source>
        <dbReference type="SAM" id="MobiDB-lite"/>
    </source>
</evidence>
<proteinExistence type="predicted"/>
<evidence type="ECO:0000313" key="2">
    <source>
        <dbReference type="EMBL" id="AFK60704.1"/>
    </source>
</evidence>